<keyword evidence="8" id="KW-1185">Reference proteome</keyword>
<feature type="domain" description="DUF6862" evidence="6">
    <location>
        <begin position="295"/>
        <end position="361"/>
    </location>
</feature>
<evidence type="ECO:0000313" key="8">
    <source>
        <dbReference type="Proteomes" id="UP000054123"/>
    </source>
</evidence>
<dbReference type="InterPro" id="IPR006914">
    <property type="entry name" value="VENN_dom"/>
</dbReference>
<organism evidence="7 8">
    <name type="scientific">Mannheimia granulomatis</name>
    <dbReference type="NCBI Taxonomy" id="85402"/>
    <lineage>
        <taxon>Bacteria</taxon>
        <taxon>Pseudomonadati</taxon>
        <taxon>Pseudomonadota</taxon>
        <taxon>Gammaproteobacteria</taxon>
        <taxon>Pasteurellales</taxon>
        <taxon>Pasteurellaceae</taxon>
        <taxon>Mannheimia</taxon>
    </lineage>
</organism>
<gene>
    <name evidence="7" type="ORF">AK33_04380</name>
</gene>
<reference evidence="7 8" key="1">
    <citation type="journal article" date="2014" name="Genome Announc.">
        <title>Genome Sequence of a Presumptive Mannheimia haemolytica Strain with an A1/A6-Cross-Reactive Serotype from a White-Tailed Deer (Odocoileus virginianus).</title>
        <authorList>
            <person name="Lawrence P.K."/>
            <person name="Bey R.F."/>
            <person name="Wiener B."/>
            <person name="Kittichotirat W."/>
            <person name="Bumgarner R.E."/>
        </authorList>
    </citation>
    <scope>NUCLEOTIDE SEQUENCE [LARGE SCALE GENOMIC DNA]</scope>
    <source>
        <strain evidence="7 8">PKL10</strain>
    </source>
</reference>
<dbReference type="Pfam" id="PF21726">
    <property type="entry name" value="DUF6862"/>
    <property type="match status" value="1"/>
</dbReference>
<evidence type="ECO:0000259" key="6">
    <source>
        <dbReference type="Pfam" id="PF21726"/>
    </source>
</evidence>
<keyword evidence="2" id="KW-0800">Toxin</keyword>
<comment type="caution">
    <text evidence="7">The sequence shown here is derived from an EMBL/GenBank/DDBJ whole genome shotgun (WGS) entry which is preliminary data.</text>
</comment>
<evidence type="ECO:0000256" key="1">
    <source>
        <dbReference type="ARBA" id="ARBA00004219"/>
    </source>
</evidence>
<keyword evidence="4" id="KW-0843">Virulence</keyword>
<sequence>MGQMATAAVGAALSALGNQQESEGSQTQAVISSNINLTITDSEKQKALTGKTAEETLQSLNRDTENANQAVKKADLVAIQEKQETAQVIGELSQSWTSRLVQPHLDEANKKRQEAKEIEKSNPEKSAQLKAEAKAIEAEYGLGSNLQMGIRAATAALQGLATGNANQAAVGLLSPYANKLIKEQTTNADGSINTEANLMAHAVLGAVEAHFTGNNAAAGAVGAFTAEAAAPYLMQALYNTDKPADLTETQKQNIANLSQIAAGLAGGVTGDGTADLISGAEIGKRAVENNYLFRHEAEEKMILERKVQRGEATEDEQQRLAQINLIDKVRDLDIKDACQFVSSAACRELVTKAEYAQYSYEQNLSYNTKFKDLYPNDYQNVLAILKGKDKESVEFEKTAISISKTQKISIDEAKNFLGNVMLYKEIADLAGMVRGGTAAKYAKPMKTVTPPVGYEKVTFNGIELHPDLPPPKAGYDFEPKKAKGNTIYQEWKDINGYRGEIILANNVASTGRTVVKWGNSTGTNGSDIISVNPRTGEVELWDNKYRSGSTSGKISPTFDNEGTRANAIREARREIESSALLSPEIQQKALENLRKRNFTTYTVGSGKVKNSVIQKYCDNQKCP</sequence>
<dbReference type="EMBL" id="JANJ01000003">
    <property type="protein sequence ID" value="EXI62648.1"/>
    <property type="molecule type" value="Genomic_DNA"/>
</dbReference>
<evidence type="ECO:0000256" key="3">
    <source>
        <dbReference type="ARBA" id="ARBA00022913"/>
    </source>
</evidence>
<evidence type="ECO:0000256" key="4">
    <source>
        <dbReference type="ARBA" id="ARBA00023026"/>
    </source>
</evidence>
<proteinExistence type="predicted"/>
<dbReference type="PATRIC" id="fig|1450449.3.peg.843"/>
<dbReference type="GO" id="GO:0090729">
    <property type="term" value="F:toxin activity"/>
    <property type="evidence" value="ECO:0007669"/>
    <property type="project" value="UniProtKB-KW"/>
</dbReference>
<evidence type="ECO:0000313" key="7">
    <source>
        <dbReference type="EMBL" id="EXI62648.1"/>
    </source>
</evidence>
<protein>
    <submittedName>
        <fullName evidence="7">Uncharacterized protein</fullName>
    </submittedName>
</protein>
<keyword evidence="3" id="KW-1266">Target cell cytoplasm</keyword>
<dbReference type="Proteomes" id="UP000054123">
    <property type="component" value="Unassembled WGS sequence"/>
</dbReference>
<evidence type="ECO:0000256" key="2">
    <source>
        <dbReference type="ARBA" id="ARBA00022656"/>
    </source>
</evidence>
<dbReference type="AlphaFoldDB" id="A0A011LZH7"/>
<dbReference type="Pfam" id="PF04829">
    <property type="entry name" value="PT-VENN"/>
    <property type="match status" value="1"/>
</dbReference>
<accession>A0A011LZH7</accession>
<evidence type="ECO:0000259" key="5">
    <source>
        <dbReference type="Pfam" id="PF04829"/>
    </source>
</evidence>
<comment type="subcellular location">
    <subcellularLocation>
        <location evidence="1">Target cell</location>
        <location evidence="1">Target cell cytoplasm</location>
    </subcellularLocation>
</comment>
<dbReference type="InterPro" id="IPR049271">
    <property type="entry name" value="DUF6862"/>
</dbReference>
<name>A0A011LZH7_9PAST</name>
<feature type="domain" description="VENN motif-containing" evidence="5">
    <location>
        <begin position="244"/>
        <end position="293"/>
    </location>
</feature>